<evidence type="ECO:0000313" key="3">
    <source>
        <dbReference type="Proteomes" id="UP001139648"/>
    </source>
</evidence>
<dbReference type="Pfam" id="PF13649">
    <property type="entry name" value="Methyltransf_25"/>
    <property type="match status" value="1"/>
</dbReference>
<dbReference type="GO" id="GO:0008168">
    <property type="term" value="F:methyltransferase activity"/>
    <property type="evidence" value="ECO:0007669"/>
    <property type="project" value="UniProtKB-KW"/>
</dbReference>
<dbReference type="PANTHER" id="PTHR43464:SF83">
    <property type="entry name" value="MALONYL-[ACYL-CARRIER PROTEIN] O-METHYLTRANSFERASE"/>
    <property type="match status" value="1"/>
</dbReference>
<dbReference type="Proteomes" id="UP001139648">
    <property type="component" value="Unassembled WGS sequence"/>
</dbReference>
<name>A0A9X2K1Q0_9ACTN</name>
<dbReference type="PANTHER" id="PTHR43464">
    <property type="entry name" value="METHYLTRANSFERASE"/>
    <property type="match status" value="1"/>
</dbReference>
<gene>
    <name evidence="2" type="ORF">HD597_003594</name>
</gene>
<organism evidence="2 3">
    <name type="scientific">Nonomuraea thailandensis</name>
    <dbReference type="NCBI Taxonomy" id="1188745"/>
    <lineage>
        <taxon>Bacteria</taxon>
        <taxon>Bacillati</taxon>
        <taxon>Actinomycetota</taxon>
        <taxon>Actinomycetes</taxon>
        <taxon>Streptosporangiales</taxon>
        <taxon>Streptosporangiaceae</taxon>
        <taxon>Nonomuraea</taxon>
    </lineage>
</organism>
<dbReference type="Gene3D" id="3.40.50.150">
    <property type="entry name" value="Vaccinia Virus protein VP39"/>
    <property type="match status" value="1"/>
</dbReference>
<dbReference type="EMBL" id="JAMZEB010000002">
    <property type="protein sequence ID" value="MCP2356574.1"/>
    <property type="molecule type" value="Genomic_DNA"/>
</dbReference>
<dbReference type="InterPro" id="IPR041698">
    <property type="entry name" value="Methyltransf_25"/>
</dbReference>
<accession>A0A9X2K1Q0</accession>
<comment type="caution">
    <text evidence="2">The sequence shown here is derived from an EMBL/GenBank/DDBJ whole genome shotgun (WGS) entry which is preliminary data.</text>
</comment>
<dbReference type="GO" id="GO:0032259">
    <property type="term" value="P:methylation"/>
    <property type="evidence" value="ECO:0007669"/>
    <property type="project" value="UniProtKB-KW"/>
</dbReference>
<keyword evidence="3" id="KW-1185">Reference proteome</keyword>
<dbReference type="AlphaFoldDB" id="A0A9X2K1Q0"/>
<reference evidence="2" key="1">
    <citation type="submission" date="2022-06" db="EMBL/GenBank/DDBJ databases">
        <title>Sequencing the genomes of 1000 actinobacteria strains.</title>
        <authorList>
            <person name="Klenk H.-P."/>
        </authorList>
    </citation>
    <scope>NUCLEOTIDE SEQUENCE</scope>
    <source>
        <strain evidence="2">DSM 46694</strain>
    </source>
</reference>
<proteinExistence type="predicted"/>
<protein>
    <submittedName>
        <fullName evidence="2">SAM-dependent methyltransferase</fullName>
    </submittedName>
</protein>
<dbReference type="SUPFAM" id="SSF53335">
    <property type="entry name" value="S-adenosyl-L-methionine-dependent methyltransferases"/>
    <property type="match status" value="1"/>
</dbReference>
<dbReference type="RefSeq" id="WP_253743543.1">
    <property type="nucleotide sequence ID" value="NZ_BAABKA010000057.1"/>
</dbReference>
<evidence type="ECO:0000259" key="1">
    <source>
        <dbReference type="Pfam" id="PF13649"/>
    </source>
</evidence>
<keyword evidence="2" id="KW-0808">Transferase</keyword>
<sequence>MSTLLDFYDPLLYELNVGHAPRVGEVYRKELSPLPGRPRVLEVGCGTGDILVPLAVDGAEVIGVDSSARMLEHLAHRLTTLPREVAARVRLARETAPALPAMDQVDAAILPNDLVAHLIGEDALDELFRNLRRVLRPGGILLLDAERFDVAFLASITGSGGGLTRTHGFFDFPDGRLLRVDEQSAYDPASGVLTSTFGYQILDADATVETTWYRTLRQYPRRIREITAALRLAGFDIAEVREDAFPPGLDHILISARTAGPAHD</sequence>
<keyword evidence="2" id="KW-0489">Methyltransferase</keyword>
<dbReference type="InterPro" id="IPR029063">
    <property type="entry name" value="SAM-dependent_MTases_sf"/>
</dbReference>
<dbReference type="CDD" id="cd02440">
    <property type="entry name" value="AdoMet_MTases"/>
    <property type="match status" value="1"/>
</dbReference>
<evidence type="ECO:0000313" key="2">
    <source>
        <dbReference type="EMBL" id="MCP2356574.1"/>
    </source>
</evidence>
<feature type="domain" description="Methyltransferase" evidence="1">
    <location>
        <begin position="40"/>
        <end position="139"/>
    </location>
</feature>